<feature type="signal peptide" evidence="2">
    <location>
        <begin position="1"/>
        <end position="22"/>
    </location>
</feature>
<dbReference type="Proteomes" id="UP001347146">
    <property type="component" value="Unassembled WGS sequence"/>
</dbReference>
<sequence length="190" mass="19140">MSATAAAAVVAATAASAGSAGAWGNDPGGENVGSGFITNGEIAIFLENNTGETIDCGIYVYPADQVANVVTGAALKNIAFAAYAMNDQLPLNDALAFADTVLPPTSAALFNEQRTVGAGASDVVEFTPTTVAASYAGYVQCESPDTVGNSSTEDEDFSGFRIGPESNGGGEPGDPDKPNPWGSVEDIFSS</sequence>
<evidence type="ECO:0000256" key="1">
    <source>
        <dbReference type="SAM" id="MobiDB-lite"/>
    </source>
</evidence>
<keyword evidence="4" id="KW-1185">Reference proteome</keyword>
<accession>A0ABU7MHF9</accession>
<reference evidence="3 4" key="1">
    <citation type="submission" date="2024-01" db="EMBL/GenBank/DDBJ databases">
        <title>Draft genome sequence of Gordonia sp. LSe1-13.</title>
        <authorList>
            <person name="Suphannarot A."/>
            <person name="Mingma R."/>
        </authorList>
    </citation>
    <scope>NUCLEOTIDE SEQUENCE [LARGE SCALE GENOMIC DNA]</scope>
    <source>
        <strain evidence="3 4">LSe1-13</strain>
    </source>
</reference>
<comment type="caution">
    <text evidence="3">The sequence shown here is derived from an EMBL/GenBank/DDBJ whole genome shotgun (WGS) entry which is preliminary data.</text>
</comment>
<evidence type="ECO:0000313" key="3">
    <source>
        <dbReference type="EMBL" id="MEE3852539.1"/>
    </source>
</evidence>
<dbReference type="EMBL" id="JAZDUF010000006">
    <property type="protein sequence ID" value="MEE3852539.1"/>
    <property type="molecule type" value="Genomic_DNA"/>
</dbReference>
<gene>
    <name evidence="3" type="ORF">VZC37_19515</name>
</gene>
<organism evidence="3 4">
    <name type="scientific">Gordonia sesuvii</name>
    <dbReference type="NCBI Taxonomy" id="3116777"/>
    <lineage>
        <taxon>Bacteria</taxon>
        <taxon>Bacillati</taxon>
        <taxon>Actinomycetota</taxon>
        <taxon>Actinomycetes</taxon>
        <taxon>Mycobacteriales</taxon>
        <taxon>Gordoniaceae</taxon>
        <taxon>Gordonia</taxon>
    </lineage>
</organism>
<feature type="chain" id="PRO_5046473288" evidence="2">
    <location>
        <begin position="23"/>
        <end position="190"/>
    </location>
</feature>
<evidence type="ECO:0000313" key="4">
    <source>
        <dbReference type="Proteomes" id="UP001347146"/>
    </source>
</evidence>
<name>A0ABU7MHF9_9ACTN</name>
<feature type="region of interest" description="Disordered" evidence="1">
    <location>
        <begin position="144"/>
        <end position="190"/>
    </location>
</feature>
<protein>
    <submittedName>
        <fullName evidence="3">Uncharacterized protein</fullName>
    </submittedName>
</protein>
<proteinExistence type="predicted"/>
<evidence type="ECO:0000256" key="2">
    <source>
        <dbReference type="SAM" id="SignalP"/>
    </source>
</evidence>
<keyword evidence="2" id="KW-0732">Signal</keyword>